<evidence type="ECO:0000259" key="1">
    <source>
        <dbReference type="Pfam" id="PF14280"/>
    </source>
</evidence>
<dbReference type="RefSeq" id="WP_136729797.1">
    <property type="nucleotide sequence ID" value="NZ_SUMC01000098.1"/>
</dbReference>
<dbReference type="AlphaFoldDB" id="A0A4U0RXZ9"/>
<dbReference type="Proteomes" id="UP000305778">
    <property type="component" value="Unassembled WGS sequence"/>
</dbReference>
<protein>
    <submittedName>
        <fullName evidence="2">DUF4365 domain-containing protein</fullName>
    </submittedName>
</protein>
<dbReference type="EMBL" id="SUMC01000098">
    <property type="protein sequence ID" value="TJZ99710.1"/>
    <property type="molecule type" value="Genomic_DNA"/>
</dbReference>
<feature type="domain" description="DUF4365" evidence="1">
    <location>
        <begin position="18"/>
        <end position="167"/>
    </location>
</feature>
<dbReference type="Pfam" id="PF14280">
    <property type="entry name" value="DUF4365"/>
    <property type="match status" value="1"/>
</dbReference>
<comment type="caution">
    <text evidence="2">The sequence shown here is derived from an EMBL/GenBank/DDBJ whole genome shotgun (WGS) entry which is preliminary data.</text>
</comment>
<proteinExistence type="predicted"/>
<dbReference type="OrthoDB" id="4350613at2"/>
<accession>A0A4U0RXZ9</accession>
<organism evidence="2 3">
    <name type="scientific">Actinacidiphila oryziradicis</name>
    <dbReference type="NCBI Taxonomy" id="2571141"/>
    <lineage>
        <taxon>Bacteria</taxon>
        <taxon>Bacillati</taxon>
        <taxon>Actinomycetota</taxon>
        <taxon>Actinomycetes</taxon>
        <taxon>Kitasatosporales</taxon>
        <taxon>Streptomycetaceae</taxon>
        <taxon>Actinacidiphila</taxon>
    </lineage>
</organism>
<gene>
    <name evidence="2" type="ORF">FCI23_44795</name>
</gene>
<evidence type="ECO:0000313" key="2">
    <source>
        <dbReference type="EMBL" id="TJZ99710.1"/>
    </source>
</evidence>
<reference evidence="2 3" key="1">
    <citation type="submission" date="2019-04" db="EMBL/GenBank/DDBJ databases">
        <title>Streptomyces oryziradicis sp. nov., a novel actinomycete isolated from rhizosphere soil of rice (Oryza sativa L.).</title>
        <authorList>
            <person name="Li C."/>
        </authorList>
    </citation>
    <scope>NUCLEOTIDE SEQUENCE [LARGE SCALE GENOMIC DNA]</scope>
    <source>
        <strain evidence="2 3">NEAU-C40</strain>
    </source>
</reference>
<sequence>MSGHVSRHAGIPPEAHKERASYYTLGLIANAAGCYLSDPHLDFDCIDTTVVASGARFRRWRFDVQLKCSSSDNTVRRLVSGDYSMSLPAGQYDLLRLPGSPVPMRFVVLILPTGVQIPPFDPEGDSMRLDGIMLWSDPGEWPALPPGQESGRVILRREDEFTAEYIRNEMKMLSDGGAR</sequence>
<name>A0A4U0RXZ9_9ACTN</name>
<keyword evidence="3" id="KW-1185">Reference proteome</keyword>
<evidence type="ECO:0000313" key="3">
    <source>
        <dbReference type="Proteomes" id="UP000305778"/>
    </source>
</evidence>
<dbReference type="InterPro" id="IPR025375">
    <property type="entry name" value="DUF4365"/>
</dbReference>